<name>A0A643JYT1_9EURY</name>
<sequence>MNIAVKPMLRIALTFAIVWFYRGLLPPLSPLVSTLVLIALGIPTWILLSRFLFNTGGALSSVTDEFERTS</sequence>
<dbReference type="EMBL" id="VZUS01000001">
    <property type="protein sequence ID" value="KAB1187487.1"/>
    <property type="molecule type" value="Genomic_DNA"/>
</dbReference>
<accession>A0A643JYT1</accession>
<gene>
    <name evidence="2" type="ORF">Hfx1149_05355</name>
</gene>
<keyword evidence="1" id="KW-1133">Transmembrane helix</keyword>
<comment type="caution">
    <text evidence="2">The sequence shown here is derived from an EMBL/GenBank/DDBJ whole genome shotgun (WGS) entry which is preliminary data.</text>
</comment>
<keyword evidence="1" id="KW-0812">Transmembrane</keyword>
<evidence type="ECO:0000256" key="1">
    <source>
        <dbReference type="SAM" id="Phobius"/>
    </source>
</evidence>
<evidence type="ECO:0000313" key="2">
    <source>
        <dbReference type="EMBL" id="KAB1187487.1"/>
    </source>
</evidence>
<reference evidence="2" key="1">
    <citation type="submission" date="2019-09" db="EMBL/GenBank/DDBJ databases">
        <title>Genomic analysis of Haloferax sp. CBA1149.</title>
        <authorList>
            <person name="Roh S.W."/>
        </authorList>
    </citation>
    <scope>NUCLEOTIDE SEQUENCE</scope>
    <source>
        <strain evidence="2">CBA1149</strain>
    </source>
</reference>
<proteinExistence type="predicted"/>
<feature type="transmembrane region" description="Helical" evidence="1">
    <location>
        <begin position="31"/>
        <end position="53"/>
    </location>
</feature>
<dbReference type="AlphaFoldDB" id="A0A643JYT1"/>
<organism evidence="2">
    <name type="scientific">Haloferax sp. CBA1149</name>
    <dbReference type="NCBI Taxonomy" id="2650753"/>
    <lineage>
        <taxon>Archaea</taxon>
        <taxon>Methanobacteriati</taxon>
        <taxon>Methanobacteriota</taxon>
        <taxon>Stenosarchaea group</taxon>
        <taxon>Halobacteria</taxon>
        <taxon>Halobacteriales</taxon>
        <taxon>Haloferacaceae</taxon>
        <taxon>Haloferax</taxon>
    </lineage>
</organism>
<keyword evidence="1" id="KW-0472">Membrane</keyword>
<feature type="transmembrane region" description="Helical" evidence="1">
    <location>
        <begin position="7"/>
        <end position="25"/>
    </location>
</feature>
<protein>
    <submittedName>
        <fullName evidence="2">Uncharacterized protein</fullName>
    </submittedName>
</protein>